<gene>
    <name evidence="3" type="ORF">TM35_000391540</name>
</gene>
<dbReference type="Proteomes" id="UP000192257">
    <property type="component" value="Unassembled WGS sequence"/>
</dbReference>
<dbReference type="EMBL" id="NBCO01000039">
    <property type="protein sequence ID" value="ORC84980.1"/>
    <property type="molecule type" value="Genomic_DNA"/>
</dbReference>
<keyword evidence="4" id="KW-1185">Reference proteome</keyword>
<dbReference type="VEuPathDB" id="TriTrypDB:TM35_000391540"/>
<evidence type="ECO:0000256" key="2">
    <source>
        <dbReference type="SAM" id="MobiDB-lite"/>
    </source>
</evidence>
<comment type="caution">
    <text evidence="3">The sequence shown here is derived from an EMBL/GenBank/DDBJ whole genome shotgun (WGS) entry which is preliminary data.</text>
</comment>
<feature type="compositionally biased region" description="Polar residues" evidence="2">
    <location>
        <begin position="94"/>
        <end position="110"/>
    </location>
</feature>
<feature type="compositionally biased region" description="Low complexity" evidence="2">
    <location>
        <begin position="43"/>
        <end position="55"/>
    </location>
</feature>
<evidence type="ECO:0000256" key="1">
    <source>
        <dbReference type="SAM" id="Coils"/>
    </source>
</evidence>
<evidence type="ECO:0000313" key="4">
    <source>
        <dbReference type="Proteomes" id="UP000192257"/>
    </source>
</evidence>
<protein>
    <submittedName>
        <fullName evidence="3">Uncharacterized protein</fullName>
    </submittedName>
</protein>
<dbReference type="GeneID" id="39989450"/>
<evidence type="ECO:0000313" key="3">
    <source>
        <dbReference type="EMBL" id="ORC84980.1"/>
    </source>
</evidence>
<proteinExistence type="predicted"/>
<keyword evidence="1" id="KW-0175">Coiled coil</keyword>
<sequence>MVKSSTRLQRKLAKKAPFINQEGQEHEGMDSKHDSVNTMAHDSSTGTTTSAVTGSKAQRDKQGQRSLQRKAKKEPVQHQPQQQQKKKVKRRDNTISTATGSATPTAISRSDQTRKTKKMSNQISDQHRRVAEKLVAREQQQHARLTAAEARMEAAKAELALFDQVTQIPSFVENPFLAIEGHLNDTMTCLQPQTPDVGRAKREE</sequence>
<dbReference type="RefSeq" id="XP_028879046.1">
    <property type="nucleotide sequence ID" value="XM_029029670.1"/>
</dbReference>
<feature type="coiled-coil region" evidence="1">
    <location>
        <begin position="138"/>
        <end position="165"/>
    </location>
</feature>
<reference evidence="3 4" key="1">
    <citation type="submission" date="2017-03" db="EMBL/GenBank/DDBJ databases">
        <title>An alternative strategy for trypanosome survival in the mammalian bloodstream revealed through genome and transcriptome analysis of the ubiquitous bovine parasite Trypanosoma (Megatrypanum) theileri.</title>
        <authorList>
            <person name="Kelly S."/>
            <person name="Ivens A."/>
            <person name="Mott A."/>
            <person name="O'Neill E."/>
            <person name="Emms D."/>
            <person name="Macleod O."/>
            <person name="Voorheis P."/>
            <person name="Matthews J."/>
            <person name="Matthews K."/>
            <person name="Carrington M."/>
        </authorList>
    </citation>
    <scope>NUCLEOTIDE SEQUENCE [LARGE SCALE GENOMIC DNA]</scope>
    <source>
        <strain evidence="3">Edinburgh</strain>
    </source>
</reference>
<name>A0A1X0NLJ3_9TRYP</name>
<feature type="compositionally biased region" description="Basic and acidic residues" evidence="2">
    <location>
        <begin position="23"/>
        <end position="35"/>
    </location>
</feature>
<dbReference type="AlphaFoldDB" id="A0A1X0NLJ3"/>
<feature type="region of interest" description="Disordered" evidence="2">
    <location>
        <begin position="1"/>
        <end position="128"/>
    </location>
</feature>
<dbReference type="OrthoDB" id="253002at2759"/>
<accession>A0A1X0NLJ3</accession>
<organism evidence="3 4">
    <name type="scientific">Trypanosoma theileri</name>
    <dbReference type="NCBI Taxonomy" id="67003"/>
    <lineage>
        <taxon>Eukaryota</taxon>
        <taxon>Discoba</taxon>
        <taxon>Euglenozoa</taxon>
        <taxon>Kinetoplastea</taxon>
        <taxon>Metakinetoplastina</taxon>
        <taxon>Trypanosomatida</taxon>
        <taxon>Trypanosomatidae</taxon>
        <taxon>Trypanosoma</taxon>
    </lineage>
</organism>